<comment type="subcellular location">
    <subcellularLocation>
        <location evidence="1">Cell membrane</location>
        <topology evidence="1">Multi-pass membrane protein</topology>
    </subcellularLocation>
</comment>
<reference evidence="9" key="1">
    <citation type="journal article" date="2019" name="Int. J. Syst. Evol. Microbiol.">
        <title>The Global Catalogue of Microorganisms (GCM) 10K type strain sequencing project: providing services to taxonomists for standard genome sequencing and annotation.</title>
        <authorList>
            <consortium name="The Broad Institute Genomics Platform"/>
            <consortium name="The Broad Institute Genome Sequencing Center for Infectious Disease"/>
            <person name="Wu L."/>
            <person name="Ma J."/>
        </authorList>
    </citation>
    <scope>NUCLEOTIDE SEQUENCE [LARGE SCALE GENOMIC DNA]</scope>
    <source>
        <strain evidence="9">CGMCC 1.15180</strain>
    </source>
</reference>
<evidence type="ECO:0000313" key="9">
    <source>
        <dbReference type="Proteomes" id="UP001597361"/>
    </source>
</evidence>
<dbReference type="Proteomes" id="UP001597361">
    <property type="component" value="Unassembled WGS sequence"/>
</dbReference>
<name>A0ABW4VQ00_9BACT</name>
<sequence>MLYVVLFFLLFSLLLYVMLGGADFGAGIVELFASKKNRSHTRDIIYRVIGPVWEANHIWLIIMLVILWVAFPAYFNIMVIYLHIPLTLVLLGITIRGVAFVFRHYDAVIDRSQFWYNWLFRIGSFVTPVFLGLSFSALIGGKIITMEEYAGSSFYDFFINPWFNLFGLLVGLFYAALCAFLAATLLIGESDGMEKSHFSRSSAIFTIMLVVLGFVLLTYGYIYEIKFVRDFIENPIAILCVVLSGILLLPLWKFIRQQRRIASRYMAGIQVILILFAAIVTHFPYFIITADQEISLLDNIAPESTITNLGWMLIIGGTVILPGLFHLMKSFKMIKVLEKP</sequence>
<feature type="transmembrane region" description="Helical" evidence="7">
    <location>
        <begin position="44"/>
        <end position="71"/>
    </location>
</feature>
<gene>
    <name evidence="8" type="ORF">ACFSKL_11150</name>
</gene>
<accession>A0ABW4VQ00</accession>
<protein>
    <submittedName>
        <fullName evidence="8">Cytochrome d ubiquinol oxidase subunit II</fullName>
    </submittedName>
</protein>
<evidence type="ECO:0000256" key="4">
    <source>
        <dbReference type="ARBA" id="ARBA00022692"/>
    </source>
</evidence>
<feature type="transmembrane region" description="Helical" evidence="7">
    <location>
        <begin position="235"/>
        <end position="255"/>
    </location>
</feature>
<evidence type="ECO:0000256" key="3">
    <source>
        <dbReference type="ARBA" id="ARBA00022475"/>
    </source>
</evidence>
<comment type="caution">
    <text evidence="8">The sequence shown here is derived from an EMBL/GenBank/DDBJ whole genome shotgun (WGS) entry which is preliminary data.</text>
</comment>
<evidence type="ECO:0000256" key="2">
    <source>
        <dbReference type="ARBA" id="ARBA00007543"/>
    </source>
</evidence>
<keyword evidence="9" id="KW-1185">Reference proteome</keyword>
<dbReference type="Pfam" id="PF02322">
    <property type="entry name" value="Cyt_bd_oxida_II"/>
    <property type="match status" value="1"/>
</dbReference>
<feature type="transmembrane region" description="Helical" evidence="7">
    <location>
        <begin position="159"/>
        <end position="182"/>
    </location>
</feature>
<feature type="transmembrane region" description="Helical" evidence="7">
    <location>
        <begin position="77"/>
        <end position="102"/>
    </location>
</feature>
<comment type="similarity">
    <text evidence="2">Belongs to the cytochrome ubiquinol oxidase subunit 2 family.</text>
</comment>
<evidence type="ECO:0000256" key="6">
    <source>
        <dbReference type="ARBA" id="ARBA00023136"/>
    </source>
</evidence>
<dbReference type="InterPro" id="IPR003317">
    <property type="entry name" value="Cyt-d_oxidase_su2"/>
</dbReference>
<feature type="transmembrane region" description="Helical" evidence="7">
    <location>
        <begin position="203"/>
        <end position="223"/>
    </location>
</feature>
<dbReference type="PANTHER" id="PTHR43141:SF4">
    <property type="entry name" value="CYTOCHROME BD2 SUBUNIT II"/>
    <property type="match status" value="1"/>
</dbReference>
<keyword evidence="3" id="KW-1003">Cell membrane</keyword>
<feature type="transmembrane region" description="Helical" evidence="7">
    <location>
        <begin position="308"/>
        <end position="327"/>
    </location>
</feature>
<feature type="transmembrane region" description="Helical" evidence="7">
    <location>
        <begin position="267"/>
        <end position="288"/>
    </location>
</feature>
<dbReference type="RefSeq" id="WP_376886283.1">
    <property type="nucleotide sequence ID" value="NZ_JBHUHR010000031.1"/>
</dbReference>
<keyword evidence="4 7" id="KW-0812">Transmembrane</keyword>
<evidence type="ECO:0000256" key="5">
    <source>
        <dbReference type="ARBA" id="ARBA00022989"/>
    </source>
</evidence>
<organism evidence="8 9">
    <name type="scientific">Belliella marina</name>
    <dbReference type="NCBI Taxonomy" id="1644146"/>
    <lineage>
        <taxon>Bacteria</taxon>
        <taxon>Pseudomonadati</taxon>
        <taxon>Bacteroidota</taxon>
        <taxon>Cytophagia</taxon>
        <taxon>Cytophagales</taxon>
        <taxon>Cyclobacteriaceae</taxon>
        <taxon>Belliella</taxon>
    </lineage>
</organism>
<evidence type="ECO:0000256" key="7">
    <source>
        <dbReference type="SAM" id="Phobius"/>
    </source>
</evidence>
<dbReference type="PANTHER" id="PTHR43141">
    <property type="entry name" value="CYTOCHROME BD2 SUBUNIT II"/>
    <property type="match status" value="1"/>
</dbReference>
<proteinExistence type="inferred from homology"/>
<keyword evidence="6 7" id="KW-0472">Membrane</keyword>
<keyword evidence="5 7" id="KW-1133">Transmembrane helix</keyword>
<evidence type="ECO:0000256" key="1">
    <source>
        <dbReference type="ARBA" id="ARBA00004651"/>
    </source>
</evidence>
<feature type="transmembrane region" description="Helical" evidence="7">
    <location>
        <begin position="114"/>
        <end position="139"/>
    </location>
</feature>
<dbReference type="EMBL" id="JBHUHR010000031">
    <property type="protein sequence ID" value="MFD2035353.1"/>
    <property type="molecule type" value="Genomic_DNA"/>
</dbReference>
<feature type="transmembrane region" description="Helical" evidence="7">
    <location>
        <begin position="6"/>
        <end position="32"/>
    </location>
</feature>
<evidence type="ECO:0000313" key="8">
    <source>
        <dbReference type="EMBL" id="MFD2035353.1"/>
    </source>
</evidence>